<dbReference type="RefSeq" id="WP_066993013.1">
    <property type="nucleotide sequence ID" value="NZ_BNDU01000006.1"/>
</dbReference>
<sequence>MLQDVLDTADPAVWPALDESVRTEELSLPPYVVPAWEGADGGRSLTAVLCRWWPCGARTGRSRYASGAGKRLAEALDAETGARLAPLIRRLGDADELLLTRAGVTVRRVRSWGADAEVAELLAQARCRLG</sequence>
<protein>
    <submittedName>
        <fullName evidence="1">Uncharacterized protein</fullName>
    </submittedName>
</protein>
<dbReference type="Proteomes" id="UP000054241">
    <property type="component" value="Unassembled WGS sequence"/>
</dbReference>
<dbReference type="OrthoDB" id="3374146at2"/>
<proteinExistence type="predicted"/>
<dbReference type="STRING" id="67285.AQI88_06060"/>
<dbReference type="EMBL" id="LMWL01000008">
    <property type="protein sequence ID" value="KUM97786.1"/>
    <property type="molecule type" value="Genomic_DNA"/>
</dbReference>
<gene>
    <name evidence="1" type="ORF">AQI88_06060</name>
</gene>
<organism evidence="1 2">
    <name type="scientific">Streptomyces cellostaticus</name>
    <dbReference type="NCBI Taxonomy" id="67285"/>
    <lineage>
        <taxon>Bacteria</taxon>
        <taxon>Bacillati</taxon>
        <taxon>Actinomycetota</taxon>
        <taxon>Actinomycetes</taxon>
        <taxon>Kitasatosporales</taxon>
        <taxon>Streptomycetaceae</taxon>
        <taxon>Streptomyces</taxon>
    </lineage>
</organism>
<reference evidence="1 2" key="1">
    <citation type="submission" date="2015-10" db="EMBL/GenBank/DDBJ databases">
        <title>Draft genome sequence of Streptomyces cellostaticus DSM 40189, type strain for the species Streptomyces cellostaticus.</title>
        <authorList>
            <person name="Ruckert C."/>
            <person name="Winkler A."/>
            <person name="Kalinowski J."/>
            <person name="Kampfer P."/>
            <person name="Glaeser S."/>
        </authorList>
    </citation>
    <scope>NUCLEOTIDE SEQUENCE [LARGE SCALE GENOMIC DNA]</scope>
    <source>
        <strain evidence="1 2">DSM 40189</strain>
    </source>
</reference>
<name>A0A101NRB3_9ACTN</name>
<evidence type="ECO:0000313" key="1">
    <source>
        <dbReference type="EMBL" id="KUM97786.1"/>
    </source>
</evidence>
<accession>A0A101NRB3</accession>
<comment type="caution">
    <text evidence="1">The sequence shown here is derived from an EMBL/GenBank/DDBJ whole genome shotgun (WGS) entry which is preliminary data.</text>
</comment>
<dbReference type="AlphaFoldDB" id="A0A101NRB3"/>
<evidence type="ECO:0000313" key="2">
    <source>
        <dbReference type="Proteomes" id="UP000054241"/>
    </source>
</evidence>
<keyword evidence="2" id="KW-1185">Reference proteome</keyword>